<gene>
    <name evidence="4" type="ORF">SAMN05192561_12010</name>
</gene>
<keyword evidence="2" id="KW-0472">Membrane</keyword>
<sequence length="421" mass="42745">MTEPSTDGPPGGATEAIDPSDGQVTDGQAPDGPAPDGRRSWIVAIAGAIGMVFTFGTAFSYGVFRAPVSATFGVDPVALSTVFSAMLFTFFIGSGIVGIFAARLPARGVLLACSVVTGLLAPSLYVVDSLAGLLVVFATMGLAGGTTFVLVASIVPRWFRRHRGAATGLVFVGNGVGLTVLPPAWEYAFSTVGVREGFLWLMGVTAVAFACTGAVCRRPEWAETSGSSLGELVVWLRGLVGTRTFQLLVVGIGLSFAWYQLFAAYAIDLFTARGLAGGTASAAFGLVGGVSIASRIGGGYVADRIGSRLAFIGSLSCVIVGLGALLVPSSSTLALGIFLVGLGSGGGATLYVPLLMEVYSPERDTAIIGVFNLSPGVSAIAMPPLGAATIAYTDGYTTAIVVTIAITVLGVGLTAFATTPD</sequence>
<dbReference type="InterPro" id="IPR011701">
    <property type="entry name" value="MFS"/>
</dbReference>
<dbReference type="Pfam" id="PF07690">
    <property type="entry name" value="MFS_1"/>
    <property type="match status" value="1"/>
</dbReference>
<dbReference type="PANTHER" id="PTHR11360">
    <property type="entry name" value="MONOCARBOXYLATE TRANSPORTER"/>
    <property type="match status" value="1"/>
</dbReference>
<dbReference type="GO" id="GO:0022857">
    <property type="term" value="F:transmembrane transporter activity"/>
    <property type="evidence" value="ECO:0007669"/>
    <property type="project" value="InterPro"/>
</dbReference>
<dbReference type="InterPro" id="IPR020846">
    <property type="entry name" value="MFS_dom"/>
</dbReference>
<dbReference type="SUPFAM" id="SSF103473">
    <property type="entry name" value="MFS general substrate transporter"/>
    <property type="match status" value="1"/>
</dbReference>
<evidence type="ECO:0000256" key="2">
    <source>
        <dbReference type="SAM" id="Phobius"/>
    </source>
</evidence>
<feature type="domain" description="Major facilitator superfamily (MFS) profile" evidence="3">
    <location>
        <begin position="42"/>
        <end position="421"/>
    </location>
</feature>
<dbReference type="OrthoDB" id="359492at2157"/>
<feature type="transmembrane region" description="Helical" evidence="2">
    <location>
        <begin position="197"/>
        <end position="216"/>
    </location>
</feature>
<evidence type="ECO:0000259" key="3">
    <source>
        <dbReference type="PROSITE" id="PS50850"/>
    </source>
</evidence>
<dbReference type="PROSITE" id="PS50850">
    <property type="entry name" value="MFS"/>
    <property type="match status" value="1"/>
</dbReference>
<protein>
    <submittedName>
        <fullName evidence="4">Predicted arabinose efflux permease, MFS family</fullName>
    </submittedName>
</protein>
<dbReference type="EMBL" id="FNWU01000020">
    <property type="protein sequence ID" value="SEH64788.1"/>
    <property type="molecule type" value="Genomic_DNA"/>
</dbReference>
<feature type="transmembrane region" description="Helical" evidence="2">
    <location>
        <begin position="309"/>
        <end position="327"/>
    </location>
</feature>
<dbReference type="InterPro" id="IPR050327">
    <property type="entry name" value="Proton-linked_MCT"/>
</dbReference>
<name>A0A1H6JRJ3_9EURY</name>
<feature type="region of interest" description="Disordered" evidence="1">
    <location>
        <begin position="1"/>
        <end position="35"/>
    </location>
</feature>
<keyword evidence="2" id="KW-0812">Transmembrane</keyword>
<dbReference type="Proteomes" id="UP000199215">
    <property type="component" value="Unassembled WGS sequence"/>
</dbReference>
<feature type="transmembrane region" description="Helical" evidence="2">
    <location>
        <begin position="76"/>
        <end position="102"/>
    </location>
</feature>
<keyword evidence="2" id="KW-1133">Transmembrane helix</keyword>
<feature type="transmembrane region" description="Helical" evidence="2">
    <location>
        <begin position="279"/>
        <end position="297"/>
    </location>
</feature>
<evidence type="ECO:0000313" key="4">
    <source>
        <dbReference type="EMBL" id="SEH64788.1"/>
    </source>
</evidence>
<evidence type="ECO:0000256" key="1">
    <source>
        <dbReference type="SAM" id="MobiDB-lite"/>
    </source>
</evidence>
<feature type="transmembrane region" description="Helical" evidence="2">
    <location>
        <begin position="333"/>
        <end position="354"/>
    </location>
</feature>
<feature type="transmembrane region" description="Helical" evidence="2">
    <location>
        <begin position="109"/>
        <end position="127"/>
    </location>
</feature>
<feature type="transmembrane region" description="Helical" evidence="2">
    <location>
        <begin position="41"/>
        <end position="64"/>
    </location>
</feature>
<accession>A0A1H6JRJ3</accession>
<dbReference type="STRING" id="1267564.SAMN05192561_12010"/>
<evidence type="ECO:0000313" key="5">
    <source>
        <dbReference type="Proteomes" id="UP000199215"/>
    </source>
</evidence>
<feature type="transmembrane region" description="Helical" evidence="2">
    <location>
        <begin position="167"/>
        <end position="185"/>
    </location>
</feature>
<proteinExistence type="predicted"/>
<feature type="transmembrane region" description="Helical" evidence="2">
    <location>
        <begin position="133"/>
        <end position="155"/>
    </location>
</feature>
<dbReference type="Gene3D" id="1.20.1250.20">
    <property type="entry name" value="MFS general substrate transporter like domains"/>
    <property type="match status" value="2"/>
</dbReference>
<feature type="transmembrane region" description="Helical" evidence="2">
    <location>
        <begin position="247"/>
        <end position="267"/>
    </location>
</feature>
<reference evidence="4 5" key="1">
    <citation type="submission" date="2016-10" db="EMBL/GenBank/DDBJ databases">
        <authorList>
            <person name="de Groot N.N."/>
        </authorList>
    </citation>
    <scope>NUCLEOTIDE SEQUENCE [LARGE SCALE GENOMIC DNA]</scope>
    <source>
        <strain evidence="4 5">IBRC-M10418</strain>
    </source>
</reference>
<organism evidence="4 5">
    <name type="scientific">Halopenitus malekzadehii</name>
    <dbReference type="NCBI Taxonomy" id="1267564"/>
    <lineage>
        <taxon>Archaea</taxon>
        <taxon>Methanobacteriati</taxon>
        <taxon>Methanobacteriota</taxon>
        <taxon>Stenosarchaea group</taxon>
        <taxon>Halobacteria</taxon>
        <taxon>Halobacteriales</taxon>
        <taxon>Haloferacaceae</taxon>
        <taxon>Halopenitus</taxon>
    </lineage>
</organism>
<feature type="transmembrane region" description="Helical" evidence="2">
    <location>
        <begin position="366"/>
        <end position="390"/>
    </location>
</feature>
<dbReference type="InterPro" id="IPR036259">
    <property type="entry name" value="MFS_trans_sf"/>
</dbReference>
<keyword evidence="5" id="KW-1185">Reference proteome</keyword>
<dbReference type="AlphaFoldDB" id="A0A1H6JRJ3"/>
<feature type="transmembrane region" description="Helical" evidence="2">
    <location>
        <begin position="396"/>
        <end position="417"/>
    </location>
</feature>